<dbReference type="Pfam" id="PF25607">
    <property type="entry name" value="DUF7939"/>
    <property type="match status" value="1"/>
</dbReference>
<accession>D5CPE0</accession>
<evidence type="ECO:0000313" key="5">
    <source>
        <dbReference type="Proteomes" id="UP000001625"/>
    </source>
</evidence>
<dbReference type="STRING" id="580332.Slit_0842"/>
<dbReference type="PANTHER" id="PTHR40940">
    <property type="entry name" value="PROTEIN BATD-RELATED"/>
    <property type="match status" value="1"/>
</dbReference>
<dbReference type="Pfam" id="PF13584">
    <property type="entry name" value="BatD"/>
    <property type="match status" value="1"/>
</dbReference>
<dbReference type="InterPro" id="IPR057699">
    <property type="entry name" value="DUF7939"/>
</dbReference>
<dbReference type="InterPro" id="IPR025738">
    <property type="entry name" value="BatD"/>
</dbReference>
<reference evidence="4 5" key="1">
    <citation type="submission" date="2010-03" db="EMBL/GenBank/DDBJ databases">
        <title>Complete sequence of Sideroxydans lithotrophicus ES-1.</title>
        <authorList>
            <consortium name="US DOE Joint Genome Institute"/>
            <person name="Lucas S."/>
            <person name="Copeland A."/>
            <person name="Lapidus A."/>
            <person name="Cheng J.-F."/>
            <person name="Bruce D."/>
            <person name="Goodwin L."/>
            <person name="Pitluck S."/>
            <person name="Munk A.C."/>
            <person name="Detter J.C."/>
            <person name="Han C."/>
            <person name="Tapia R."/>
            <person name="Larimer F."/>
            <person name="Land M."/>
            <person name="Hauser L."/>
            <person name="Kyrpides N."/>
            <person name="Ivanova N."/>
            <person name="Emerson D."/>
            <person name="Woyke T."/>
        </authorList>
    </citation>
    <scope>NUCLEOTIDE SEQUENCE [LARGE SCALE GENOMIC DNA]</scope>
    <source>
        <strain evidence="4 5">ES-1</strain>
    </source>
</reference>
<keyword evidence="2" id="KW-0732">Signal</keyword>
<evidence type="ECO:0000256" key="1">
    <source>
        <dbReference type="SAM" id="Phobius"/>
    </source>
</evidence>
<evidence type="ECO:0000259" key="3">
    <source>
        <dbReference type="Pfam" id="PF25607"/>
    </source>
</evidence>
<sequence length="590" mass="63501" precursor="true">MKNTILTLMTLTTLGLSLPASAEIGASLDRNQVGPGETVQLTLQHNGQTDSQPDLSPLKQDFEIVGRSSGSSIQIVNGKMNAQTQLNLVLLPKHQGKLHIPALQWDGDSSPFLPLEVSSSAASGRSGNAAAGNAPTGNAAHVFLTAAAEQKQPYVQAAVPMTVRIYTDQPLYQASLDLQSGNDVLVQQLGQDKQTSETRNGRSYQVIERRYLLFPQRSGSVRLDGAVLNAQVQDNSGNDNDPFGNIFGRNPFAGMMNTTRPIRIQSEPVVLNVRPRPAGAGGHDWLPAQHVTLEESWQPDNGSIRAGDPVTLHLHLAADGLIAAQLPDLSRILKLPNGLRAYPDQPKLNNDAHGISIIGTRDQDIAIIANTAGRYEIPALHLFWWDTGKNVQQEIELPARTLDVLPSAGGIAVGTTPPGQDSISAGPPAAPSVAQPMGIAGTDYRWAWISLVFALLWLGTLGAWWLSSRRKARQPAHLNTQATTPSASASDLGEARKAFRQACRDNDAQAARRHLLAWAHASWPQDPPRGLKALADRLDDAALKPLLKQLDRACYANGIWQGDALLNLKTLHSKEEQTVAAGMELAGLYP</sequence>
<feature type="signal peptide" evidence="2">
    <location>
        <begin position="1"/>
        <end position="22"/>
    </location>
</feature>
<dbReference type="AlphaFoldDB" id="D5CPE0"/>
<dbReference type="OrthoDB" id="5293418at2"/>
<feature type="domain" description="DUF7939" evidence="3">
    <location>
        <begin position="494"/>
        <end position="569"/>
    </location>
</feature>
<feature type="transmembrane region" description="Helical" evidence="1">
    <location>
        <begin position="446"/>
        <end position="466"/>
    </location>
</feature>
<organism evidence="4 5">
    <name type="scientific">Sideroxydans lithotrophicus (strain ES-1)</name>
    <dbReference type="NCBI Taxonomy" id="580332"/>
    <lineage>
        <taxon>Bacteria</taxon>
        <taxon>Pseudomonadati</taxon>
        <taxon>Pseudomonadota</taxon>
        <taxon>Betaproteobacteria</taxon>
        <taxon>Nitrosomonadales</taxon>
        <taxon>Gallionellaceae</taxon>
        <taxon>Sideroxydans</taxon>
    </lineage>
</organism>
<evidence type="ECO:0000313" key="4">
    <source>
        <dbReference type="EMBL" id="ADE11081.1"/>
    </source>
</evidence>
<feature type="chain" id="PRO_5003070418" description="DUF7939 domain-containing protein" evidence="2">
    <location>
        <begin position="23"/>
        <end position="590"/>
    </location>
</feature>
<dbReference type="EMBL" id="CP001965">
    <property type="protein sequence ID" value="ADE11081.1"/>
    <property type="molecule type" value="Genomic_DNA"/>
</dbReference>
<dbReference type="Proteomes" id="UP000001625">
    <property type="component" value="Chromosome"/>
</dbReference>
<protein>
    <recommendedName>
        <fullName evidence="3">DUF7939 domain-containing protein</fullName>
    </recommendedName>
</protein>
<name>D5CPE0_SIDLE</name>
<dbReference type="PANTHER" id="PTHR40940:SF1">
    <property type="entry name" value="PROTEIN BATD"/>
    <property type="match status" value="1"/>
</dbReference>
<gene>
    <name evidence="4" type="ordered locus">Slit_0842</name>
</gene>
<keyword evidence="1" id="KW-1133">Transmembrane helix</keyword>
<dbReference type="HOGENOM" id="CLU_031701_1_0_4"/>
<evidence type="ECO:0000256" key="2">
    <source>
        <dbReference type="SAM" id="SignalP"/>
    </source>
</evidence>
<keyword evidence="1" id="KW-0812">Transmembrane</keyword>
<keyword evidence="1" id="KW-0472">Membrane</keyword>
<keyword evidence="5" id="KW-1185">Reference proteome</keyword>
<dbReference type="KEGG" id="slt:Slit_0842"/>
<proteinExistence type="predicted"/>
<dbReference type="RefSeq" id="WP_013028979.1">
    <property type="nucleotide sequence ID" value="NC_013959.1"/>
</dbReference>
<dbReference type="eggNOG" id="COG4783">
    <property type="taxonomic scope" value="Bacteria"/>
</dbReference>